<dbReference type="PANTHER" id="PTHR42711">
    <property type="entry name" value="ABC TRANSPORTER ATP-BINDING PROTEIN"/>
    <property type="match status" value="1"/>
</dbReference>
<keyword evidence="4 6" id="KW-0067">ATP-binding</keyword>
<dbReference type="InterPro" id="IPR003439">
    <property type="entry name" value="ABC_transporter-like_ATP-bd"/>
</dbReference>
<reference evidence="6 7" key="1">
    <citation type="submission" date="2018-05" db="EMBL/GenBank/DDBJ databases">
        <title>Draft genome of Methanospirillum lacunae Ki8-1.</title>
        <authorList>
            <person name="Dueholm M.S."/>
            <person name="Nielsen P.H."/>
            <person name="Bakmann L.F."/>
            <person name="Otzen D.E."/>
        </authorList>
    </citation>
    <scope>NUCLEOTIDE SEQUENCE [LARGE SCALE GENOMIC DNA]</scope>
    <source>
        <strain evidence="6 7">Ki8-1</strain>
    </source>
</reference>
<dbReference type="GO" id="GO:0005524">
    <property type="term" value="F:ATP binding"/>
    <property type="evidence" value="ECO:0007669"/>
    <property type="project" value="UniProtKB-KW"/>
</dbReference>
<evidence type="ECO:0000256" key="3">
    <source>
        <dbReference type="ARBA" id="ARBA00022741"/>
    </source>
</evidence>
<proteinExistence type="inferred from homology"/>
<dbReference type="AlphaFoldDB" id="A0A2V2NFZ9"/>
<dbReference type="InterPro" id="IPR017871">
    <property type="entry name" value="ABC_transporter-like_CS"/>
</dbReference>
<dbReference type="InterPro" id="IPR027417">
    <property type="entry name" value="P-loop_NTPase"/>
</dbReference>
<dbReference type="InterPro" id="IPR050763">
    <property type="entry name" value="ABC_transporter_ATP-binding"/>
</dbReference>
<dbReference type="SMART" id="SM00382">
    <property type="entry name" value="AAA"/>
    <property type="match status" value="1"/>
</dbReference>
<dbReference type="EMBL" id="QGMY01000002">
    <property type="protein sequence ID" value="PWR74531.1"/>
    <property type="molecule type" value="Genomic_DNA"/>
</dbReference>
<dbReference type="InterPro" id="IPR003593">
    <property type="entry name" value="AAA+_ATPase"/>
</dbReference>
<dbReference type="PROSITE" id="PS50893">
    <property type="entry name" value="ABC_TRANSPORTER_2"/>
    <property type="match status" value="1"/>
</dbReference>
<dbReference type="OrthoDB" id="87732at2157"/>
<sequence>MINASHLSRKYGEATVLHDVSFTCEEGQILGIIGHNGAGKTTLLKILSGLIKPDSGSLTIGGVDVLSDPMQVKCQLGYLPEESRLYETMTVPDYLRFFGEIYGLDRETVDSRAGILLAQLSLNPDGKRIGNLSKGMKRKVAIARTLIHDPAILVYDEPGSGLDPMTSRFIIEYLKDLRNRGKTIILSAHNLNQVEEICDLVMILKQGDVVIRGTMPELREQFGSIRYEVWFHLLGESPLTLPVGTEKSGNLWMSTVRSVPDLNALTSDISNNGGVVERIESKYPSLEEILMKIGK</sequence>
<dbReference type="Pfam" id="PF00005">
    <property type="entry name" value="ABC_tran"/>
    <property type="match status" value="1"/>
</dbReference>
<comment type="similarity">
    <text evidence="1">Belongs to the ABC transporter superfamily.</text>
</comment>
<dbReference type="CDD" id="cd03230">
    <property type="entry name" value="ABC_DR_subfamily_A"/>
    <property type="match status" value="1"/>
</dbReference>
<comment type="caution">
    <text evidence="6">The sequence shown here is derived from an EMBL/GenBank/DDBJ whole genome shotgun (WGS) entry which is preliminary data.</text>
</comment>
<keyword evidence="2" id="KW-0813">Transport</keyword>
<evidence type="ECO:0000313" key="7">
    <source>
        <dbReference type="Proteomes" id="UP000245657"/>
    </source>
</evidence>
<dbReference type="Proteomes" id="UP000245657">
    <property type="component" value="Unassembled WGS sequence"/>
</dbReference>
<evidence type="ECO:0000256" key="2">
    <source>
        <dbReference type="ARBA" id="ARBA00022448"/>
    </source>
</evidence>
<dbReference type="Gene3D" id="3.40.50.300">
    <property type="entry name" value="P-loop containing nucleotide triphosphate hydrolases"/>
    <property type="match status" value="1"/>
</dbReference>
<dbReference type="SUPFAM" id="SSF52540">
    <property type="entry name" value="P-loop containing nucleoside triphosphate hydrolases"/>
    <property type="match status" value="1"/>
</dbReference>
<evidence type="ECO:0000259" key="5">
    <source>
        <dbReference type="PROSITE" id="PS50893"/>
    </source>
</evidence>
<dbReference type="PROSITE" id="PS00211">
    <property type="entry name" value="ABC_TRANSPORTER_1"/>
    <property type="match status" value="1"/>
</dbReference>
<keyword evidence="7" id="KW-1185">Reference proteome</keyword>
<accession>A0A2V2NFZ9</accession>
<gene>
    <name evidence="6" type="ORF">DK846_04480</name>
</gene>
<keyword evidence="3" id="KW-0547">Nucleotide-binding</keyword>
<evidence type="ECO:0000256" key="4">
    <source>
        <dbReference type="ARBA" id="ARBA00022840"/>
    </source>
</evidence>
<evidence type="ECO:0000313" key="6">
    <source>
        <dbReference type="EMBL" id="PWR74531.1"/>
    </source>
</evidence>
<protein>
    <submittedName>
        <fullName evidence="6">ABC transporter ATP-binding protein</fullName>
    </submittedName>
</protein>
<feature type="domain" description="ABC transporter" evidence="5">
    <location>
        <begin position="2"/>
        <end position="231"/>
    </location>
</feature>
<dbReference type="GO" id="GO:0016887">
    <property type="term" value="F:ATP hydrolysis activity"/>
    <property type="evidence" value="ECO:0007669"/>
    <property type="project" value="InterPro"/>
</dbReference>
<dbReference type="PANTHER" id="PTHR42711:SF5">
    <property type="entry name" value="ABC TRANSPORTER ATP-BINDING PROTEIN NATA"/>
    <property type="match status" value="1"/>
</dbReference>
<evidence type="ECO:0000256" key="1">
    <source>
        <dbReference type="ARBA" id="ARBA00005417"/>
    </source>
</evidence>
<name>A0A2V2NFZ9_9EURY</name>
<organism evidence="6 7">
    <name type="scientific">Methanospirillum lacunae</name>
    <dbReference type="NCBI Taxonomy" id="668570"/>
    <lineage>
        <taxon>Archaea</taxon>
        <taxon>Methanobacteriati</taxon>
        <taxon>Methanobacteriota</taxon>
        <taxon>Stenosarchaea group</taxon>
        <taxon>Methanomicrobia</taxon>
        <taxon>Methanomicrobiales</taxon>
        <taxon>Methanospirillaceae</taxon>
        <taxon>Methanospirillum</taxon>
    </lineage>
</organism>